<dbReference type="AlphaFoldDB" id="A0A0D0IXH1"/>
<keyword evidence="2" id="KW-1185">Reference proteome</keyword>
<dbReference type="Proteomes" id="UP000032046">
    <property type="component" value="Unassembled WGS sequence"/>
</dbReference>
<evidence type="ECO:0000313" key="2">
    <source>
        <dbReference type="Proteomes" id="UP000032046"/>
    </source>
</evidence>
<proteinExistence type="predicted"/>
<dbReference type="STRING" id="1602171.ST44_03290"/>
<comment type="caution">
    <text evidence="1">The sequence shown here is derived from an EMBL/GenBank/DDBJ whole genome shotgun (WGS) entry which is preliminary data.</text>
</comment>
<accession>A0A0D0IXH1</accession>
<sequence>MDEGKKWMIISGGGGKAGGLKVDTNTKSNPFAGLQFARLYFDGFSSIEMDKKTYRVQITGVGADGSITLGKLEAFSPQFGWVKGQDRRLYSTKFVSSKMVTQVDNGGLAEGYFEGVVMKPAERREVEWSTPKVWFDTFLKKNGIDSNAMYERIRQKTMEHYKNFKGVYTQFWED</sequence>
<evidence type="ECO:0000313" key="1">
    <source>
        <dbReference type="EMBL" id="KIP63599.1"/>
    </source>
</evidence>
<dbReference type="EMBL" id="JXQK01000040">
    <property type="protein sequence ID" value="KIP63599.1"/>
    <property type="molecule type" value="Genomic_DNA"/>
</dbReference>
<organism evidence="1 2">
    <name type="scientific">Prevotella pectinovora</name>
    <dbReference type="NCBI Taxonomy" id="1602169"/>
    <lineage>
        <taxon>Bacteria</taxon>
        <taxon>Pseudomonadati</taxon>
        <taxon>Bacteroidota</taxon>
        <taxon>Bacteroidia</taxon>
        <taxon>Bacteroidales</taxon>
        <taxon>Prevotellaceae</taxon>
        <taxon>Prevotella</taxon>
    </lineage>
</organism>
<gene>
    <name evidence="1" type="ORF">ST44_03290</name>
</gene>
<name>A0A0D0IXH1_9BACT</name>
<reference evidence="1 2" key="1">
    <citation type="submission" date="2015-01" db="EMBL/GenBank/DDBJ databases">
        <title>Comparative genomics of non-oral Prevotella species.</title>
        <authorList>
            <person name="Accetto T."/>
            <person name="Nograsek B."/>
            <person name="Avgustin G."/>
        </authorList>
    </citation>
    <scope>NUCLEOTIDE SEQUENCE [LARGE SCALE GENOMIC DNA]</scope>
    <source>
        <strain evidence="1 2">P5-119</strain>
    </source>
</reference>
<protein>
    <submittedName>
        <fullName evidence="1">Uncharacterized protein</fullName>
    </submittedName>
</protein>